<evidence type="ECO:0000313" key="1">
    <source>
        <dbReference type="EMBL" id="KAA6361368.1"/>
    </source>
</evidence>
<sequence length="228" mass="24214">MKNSFTGFKGAGGLQIGAKPQQQGLFGVQPQQGLLFGSQPKQGMFGGQQQGMFGGQQQQGMFGGQQQQGVFGGPQQQGMFGGQQQGGGMLGGQQQGGGMFGSQQQGGGMFGGQQQGVQLGGQKQGGIFGQQLINQNQQNQSLKIDISKIPLLRQININDQQKFEIGQKALGTLFGFGNAKTITDGKKNTIKCAHLCTIHPYDQKSIYEACNTSTLLIILLFSYQTGQT</sequence>
<comment type="caution">
    <text evidence="1">The sequence shown here is derived from an EMBL/GenBank/DDBJ whole genome shotgun (WGS) entry which is preliminary data.</text>
</comment>
<dbReference type="Proteomes" id="UP000324800">
    <property type="component" value="Unassembled WGS sequence"/>
</dbReference>
<dbReference type="EMBL" id="SNRW01025646">
    <property type="protein sequence ID" value="KAA6361368.1"/>
    <property type="molecule type" value="Genomic_DNA"/>
</dbReference>
<proteinExistence type="predicted"/>
<protein>
    <submittedName>
        <fullName evidence="1">Uncharacterized protein</fullName>
    </submittedName>
</protein>
<dbReference type="AlphaFoldDB" id="A0A5J4TSY0"/>
<accession>A0A5J4TSY0</accession>
<organism evidence="1 2">
    <name type="scientific">Streblomastix strix</name>
    <dbReference type="NCBI Taxonomy" id="222440"/>
    <lineage>
        <taxon>Eukaryota</taxon>
        <taxon>Metamonada</taxon>
        <taxon>Preaxostyla</taxon>
        <taxon>Oxymonadida</taxon>
        <taxon>Streblomastigidae</taxon>
        <taxon>Streblomastix</taxon>
    </lineage>
</organism>
<gene>
    <name evidence="1" type="ORF">EZS28_043105</name>
</gene>
<name>A0A5J4TSY0_9EUKA</name>
<evidence type="ECO:0000313" key="2">
    <source>
        <dbReference type="Proteomes" id="UP000324800"/>
    </source>
</evidence>
<reference evidence="1 2" key="1">
    <citation type="submission" date="2019-03" db="EMBL/GenBank/DDBJ databases">
        <title>Single cell metagenomics reveals metabolic interactions within the superorganism composed of flagellate Streblomastix strix and complex community of Bacteroidetes bacteria on its surface.</title>
        <authorList>
            <person name="Treitli S.C."/>
            <person name="Kolisko M."/>
            <person name="Husnik F."/>
            <person name="Keeling P."/>
            <person name="Hampl V."/>
        </authorList>
    </citation>
    <scope>NUCLEOTIDE SEQUENCE [LARGE SCALE GENOMIC DNA]</scope>
    <source>
        <strain evidence="1">ST1C</strain>
    </source>
</reference>